<dbReference type="Gene3D" id="3.40.50.300">
    <property type="entry name" value="P-loop containing nucleotide triphosphate hydrolases"/>
    <property type="match status" value="1"/>
</dbReference>
<dbReference type="InterPro" id="IPR016032">
    <property type="entry name" value="Sig_transdc_resp-reg_C-effctor"/>
</dbReference>
<dbReference type="CDD" id="cd15831">
    <property type="entry name" value="BTAD"/>
    <property type="match status" value="1"/>
</dbReference>
<evidence type="ECO:0000259" key="3">
    <source>
        <dbReference type="SMART" id="SM01043"/>
    </source>
</evidence>
<gene>
    <name evidence="4" type="ORF">GCM10009559_50650</name>
</gene>
<dbReference type="InterPro" id="IPR005158">
    <property type="entry name" value="BTAD"/>
</dbReference>
<dbReference type="Pfam" id="PF03704">
    <property type="entry name" value="BTAD"/>
    <property type="match status" value="1"/>
</dbReference>
<sequence length="897" mass="96548">MLGALLTDANRVVGTEELTARIWGDNPPLRAVPTLQSYVSRLRSALSCEIQRRPGGYSLVVDEDAVDVHRFRRLSASARSTDDETAAARLAEALRCWRGPVLAGLDTPWAARTRDALSAERFAAELDLYDVQLRRGEHTSVLAELTARAEEHPLDERLAHQLLLALYRSGRQAEALQRYEDVRLRLADELGADPGPALQRLHRQMLDATPSLDVRPRARELPVPRQLPAPPPVFSGRSAELAALDEALAPLRPAGRPVAISAVGGSGGIGKTALALHWAYRNLEHFPDGQLYANLRGFDGGIGDAAEPLPAEAVVRSFLDGLGVEVEAIPHGLDAQAALYRSLVAGKRMLVLLDNARDTDQVVPLLPGSPSCTVLLTSRRQLGGLVAVHGARPITLDVLPEPDARTLLAGHLGRERLDAEPDAVAAVLKACAGLPLALSIVAARAGTRPGFPLSAVAAELQDEGRLDALDAGDPRADLRSVFSWSYRTLRPEAARLFRLLGLHPGPDIGLPAAASLAGVGVREVRALLAELVRASLLTEHRPGRFTLHDLLREYAAERSGADDTDAERHAAVRRALDHYLHTGIAASSIITPTRKRIDVAPPADGVSPEAPADLSRARAWFATERPVVLAAIRLAAQLGFDTHCWQLEWTIGEFLDRHAHWHDYADACATALAAAQRLGSPAVEAIVLRAFARACTRLGAFSDAYAHLERALELYRQLGDRAGQAAVHIGFGRLLEPHGRHTEALTHAEQALELARADGDRVGEAYALNGVGWCHAQLGNYAETLTHATAALRVAGGIEGCPTAGMWHTLGYAHLRLGKRAEAIECLRRSVAASRATPDVNVEALALSRLGDAHRAAGDLDAARASWQEALAIHRARGRPRAAEKIERKLADAMQNP</sequence>
<dbReference type="PRINTS" id="PR00364">
    <property type="entry name" value="DISEASERSIST"/>
</dbReference>
<keyword evidence="2" id="KW-0804">Transcription</keyword>
<dbReference type="PANTHER" id="PTHR35807:SF1">
    <property type="entry name" value="TRANSCRIPTIONAL REGULATOR REDD"/>
    <property type="match status" value="1"/>
</dbReference>
<dbReference type="Proteomes" id="UP001499967">
    <property type="component" value="Unassembled WGS sequence"/>
</dbReference>
<evidence type="ECO:0000313" key="5">
    <source>
        <dbReference type="Proteomes" id="UP001499967"/>
    </source>
</evidence>
<dbReference type="InterPro" id="IPR019734">
    <property type="entry name" value="TPR_rpt"/>
</dbReference>
<organism evidence="4 5">
    <name type="scientific">Pseudonocardia zijingensis</name>
    <dbReference type="NCBI Taxonomy" id="153376"/>
    <lineage>
        <taxon>Bacteria</taxon>
        <taxon>Bacillati</taxon>
        <taxon>Actinomycetota</taxon>
        <taxon>Actinomycetes</taxon>
        <taxon>Pseudonocardiales</taxon>
        <taxon>Pseudonocardiaceae</taxon>
        <taxon>Pseudonocardia</taxon>
    </lineage>
</organism>
<dbReference type="InterPro" id="IPR051677">
    <property type="entry name" value="AfsR-DnrI-RedD_regulator"/>
</dbReference>
<dbReference type="Gene3D" id="1.10.10.10">
    <property type="entry name" value="Winged helix-like DNA-binding domain superfamily/Winged helix DNA-binding domain"/>
    <property type="match status" value="1"/>
</dbReference>
<dbReference type="SUPFAM" id="SSF48452">
    <property type="entry name" value="TPR-like"/>
    <property type="match status" value="2"/>
</dbReference>
<dbReference type="InterPro" id="IPR036388">
    <property type="entry name" value="WH-like_DNA-bd_sf"/>
</dbReference>
<dbReference type="PANTHER" id="PTHR35807">
    <property type="entry name" value="TRANSCRIPTIONAL REGULATOR REDD-RELATED"/>
    <property type="match status" value="1"/>
</dbReference>
<evidence type="ECO:0000313" key="4">
    <source>
        <dbReference type="EMBL" id="GAA0895316.1"/>
    </source>
</evidence>
<dbReference type="InterPro" id="IPR027417">
    <property type="entry name" value="P-loop_NTPase"/>
</dbReference>
<dbReference type="SMART" id="SM01043">
    <property type="entry name" value="BTAD"/>
    <property type="match status" value="1"/>
</dbReference>
<dbReference type="InterPro" id="IPR011990">
    <property type="entry name" value="TPR-like_helical_dom_sf"/>
</dbReference>
<dbReference type="EMBL" id="BAAAHP010000157">
    <property type="protein sequence ID" value="GAA0895316.1"/>
    <property type="molecule type" value="Genomic_DNA"/>
</dbReference>
<name>A0ABN1N6D8_9PSEU</name>
<accession>A0ABN1N6D8</accession>
<dbReference type="SMART" id="SM00028">
    <property type="entry name" value="TPR"/>
    <property type="match status" value="5"/>
</dbReference>
<feature type="domain" description="Bacterial transcriptional activator" evidence="3">
    <location>
        <begin position="66"/>
        <end position="206"/>
    </location>
</feature>
<evidence type="ECO:0000256" key="1">
    <source>
        <dbReference type="ARBA" id="ARBA00023015"/>
    </source>
</evidence>
<keyword evidence="5" id="KW-1185">Reference proteome</keyword>
<proteinExistence type="predicted"/>
<reference evidence="4 5" key="1">
    <citation type="journal article" date="2019" name="Int. J. Syst. Evol. Microbiol.">
        <title>The Global Catalogue of Microorganisms (GCM) 10K type strain sequencing project: providing services to taxonomists for standard genome sequencing and annotation.</title>
        <authorList>
            <consortium name="The Broad Institute Genomics Platform"/>
            <consortium name="The Broad Institute Genome Sequencing Center for Infectious Disease"/>
            <person name="Wu L."/>
            <person name="Ma J."/>
        </authorList>
    </citation>
    <scope>NUCLEOTIDE SEQUENCE [LARGE SCALE GENOMIC DNA]</scope>
    <source>
        <strain evidence="4 5">JCM 11117</strain>
    </source>
</reference>
<comment type="caution">
    <text evidence="4">The sequence shown here is derived from an EMBL/GenBank/DDBJ whole genome shotgun (WGS) entry which is preliminary data.</text>
</comment>
<keyword evidence="1" id="KW-0805">Transcription regulation</keyword>
<dbReference type="Gene3D" id="1.25.40.10">
    <property type="entry name" value="Tetratricopeptide repeat domain"/>
    <property type="match status" value="3"/>
</dbReference>
<dbReference type="Pfam" id="PF13424">
    <property type="entry name" value="TPR_12"/>
    <property type="match status" value="2"/>
</dbReference>
<evidence type="ECO:0000256" key="2">
    <source>
        <dbReference type="ARBA" id="ARBA00023163"/>
    </source>
</evidence>
<protein>
    <submittedName>
        <fullName evidence="4">BTAD domain-containing putative transcriptional regulator</fullName>
    </submittedName>
</protein>
<dbReference type="SUPFAM" id="SSF46894">
    <property type="entry name" value="C-terminal effector domain of the bipartite response regulators"/>
    <property type="match status" value="1"/>
</dbReference>
<dbReference type="SUPFAM" id="SSF52540">
    <property type="entry name" value="P-loop containing nucleoside triphosphate hydrolases"/>
    <property type="match status" value="1"/>
</dbReference>